<accession>A0ABR3NJY1</accession>
<name>A0ABR3NJY1_9TELE</name>
<feature type="compositionally biased region" description="Basic and acidic residues" evidence="1">
    <location>
        <begin position="144"/>
        <end position="155"/>
    </location>
</feature>
<sequence length="155" mass="17757">MNILDIKGSAIVKMAFIKEESEDMKIEEAFTVEHKDTETQTDLVSLKKESQEVNEEDEDRFNICGLMSTNLIHSMLEKLPKWGDTALCNFNINDIISNIQQESQWHGLEEWQRLVLELQVSGGKGEGVKLVELLGKRKNQNPEGEERRGKSPRKD</sequence>
<dbReference type="Proteomes" id="UP001558613">
    <property type="component" value="Unassembled WGS sequence"/>
</dbReference>
<proteinExistence type="predicted"/>
<reference evidence="2 3" key="1">
    <citation type="submission" date="2023-09" db="EMBL/GenBank/DDBJ databases">
        <authorList>
            <person name="Wang M."/>
        </authorList>
    </citation>
    <scope>NUCLEOTIDE SEQUENCE [LARGE SCALE GENOMIC DNA]</scope>
    <source>
        <strain evidence="2">GT-2023</strain>
        <tissue evidence="2">Liver</tissue>
    </source>
</reference>
<feature type="region of interest" description="Disordered" evidence="1">
    <location>
        <begin position="132"/>
        <end position="155"/>
    </location>
</feature>
<evidence type="ECO:0000313" key="2">
    <source>
        <dbReference type="EMBL" id="KAL1277289.1"/>
    </source>
</evidence>
<comment type="caution">
    <text evidence="2">The sequence shown here is derived from an EMBL/GenBank/DDBJ whole genome shotgun (WGS) entry which is preliminary data.</text>
</comment>
<gene>
    <name evidence="2" type="ORF">QQF64_023962</name>
</gene>
<protein>
    <submittedName>
        <fullName evidence="2">Uncharacterized protein</fullName>
    </submittedName>
</protein>
<organism evidence="2 3">
    <name type="scientific">Cirrhinus molitorella</name>
    <name type="common">mud carp</name>
    <dbReference type="NCBI Taxonomy" id="172907"/>
    <lineage>
        <taxon>Eukaryota</taxon>
        <taxon>Metazoa</taxon>
        <taxon>Chordata</taxon>
        <taxon>Craniata</taxon>
        <taxon>Vertebrata</taxon>
        <taxon>Euteleostomi</taxon>
        <taxon>Actinopterygii</taxon>
        <taxon>Neopterygii</taxon>
        <taxon>Teleostei</taxon>
        <taxon>Ostariophysi</taxon>
        <taxon>Cypriniformes</taxon>
        <taxon>Cyprinidae</taxon>
        <taxon>Labeoninae</taxon>
        <taxon>Labeonini</taxon>
        <taxon>Cirrhinus</taxon>
    </lineage>
</organism>
<dbReference type="EMBL" id="JAYMGO010000003">
    <property type="protein sequence ID" value="KAL1277289.1"/>
    <property type="molecule type" value="Genomic_DNA"/>
</dbReference>
<evidence type="ECO:0000313" key="3">
    <source>
        <dbReference type="Proteomes" id="UP001558613"/>
    </source>
</evidence>
<keyword evidence="3" id="KW-1185">Reference proteome</keyword>
<evidence type="ECO:0000256" key="1">
    <source>
        <dbReference type="SAM" id="MobiDB-lite"/>
    </source>
</evidence>